<dbReference type="Proteomes" id="UP000826656">
    <property type="component" value="Unassembled WGS sequence"/>
</dbReference>
<organism evidence="2 3">
    <name type="scientific">Solanum tuberosum</name>
    <name type="common">Potato</name>
    <dbReference type="NCBI Taxonomy" id="4113"/>
    <lineage>
        <taxon>Eukaryota</taxon>
        <taxon>Viridiplantae</taxon>
        <taxon>Streptophyta</taxon>
        <taxon>Embryophyta</taxon>
        <taxon>Tracheophyta</taxon>
        <taxon>Spermatophyta</taxon>
        <taxon>Magnoliopsida</taxon>
        <taxon>eudicotyledons</taxon>
        <taxon>Gunneridae</taxon>
        <taxon>Pentapetalae</taxon>
        <taxon>asterids</taxon>
        <taxon>lamiids</taxon>
        <taxon>Solanales</taxon>
        <taxon>Solanaceae</taxon>
        <taxon>Solanoideae</taxon>
        <taxon>Solaneae</taxon>
        <taxon>Solanum</taxon>
    </lineage>
</organism>
<evidence type="ECO:0000259" key="1">
    <source>
        <dbReference type="Pfam" id="PF03732"/>
    </source>
</evidence>
<dbReference type="PANTHER" id="PTHR33067:SF39">
    <property type="entry name" value="TRANSCRIPTION FACTOR INTERACTOR AND REGULATOR CCHC(ZN) FAMILY"/>
    <property type="match status" value="1"/>
</dbReference>
<dbReference type="EMBL" id="JAIVGD010000011">
    <property type="protein sequence ID" value="KAH0769058.1"/>
    <property type="molecule type" value="Genomic_DNA"/>
</dbReference>
<comment type="caution">
    <text evidence="2">The sequence shown here is derived from an EMBL/GenBank/DDBJ whole genome shotgun (WGS) entry which is preliminary data.</text>
</comment>
<protein>
    <recommendedName>
        <fullName evidence="1">Retrotransposon gag domain-containing protein</fullName>
    </recommendedName>
</protein>
<dbReference type="InterPro" id="IPR021109">
    <property type="entry name" value="Peptidase_aspartic_dom_sf"/>
</dbReference>
<dbReference type="Gene3D" id="2.40.70.10">
    <property type="entry name" value="Acid Proteases"/>
    <property type="match status" value="1"/>
</dbReference>
<sequence length="531" mass="59036">MVQLLHTNGQFTSLSHEDPRVHIQNFLEISDTYTPTGDDLARKVLIRFFPSGKTAKLRSDILSFRQKGGENLYQAWDRFKSLLLSCPHHHQVNEVLFHTFIEGLEPNTKNLLDYAAGGQSLDKTYAELFTLLNRISQGNPEWNGGGTKPVVKKTAGALEMDAVTALSAQIASMQNMMTTHFSNMSLGQQQDQVSMAHQPQAWCEVCGGRDHSSEVMLNDEEITRAMEIPTTRAGGTTQTFHGVVIKTNIKDRTNTDHRVVDNSNISKAMETIVTSKPPSKSGHPLEELMPKAKVAEEKGKHVDEAEPSEQRDIPKYVKYVKDVVANKSRLAKYATVALTEECSSKIQNRLPTKLKHPGSFSVQIKIGKCVEARDRSVSRPNGVIEEVLVQVGTLIFPEDFVILDFERDPEVPFILGRPFLAIGGVLIDVVAGKLTMRAHDKVEVFDIYKAMKLPALYEELSAITVIDKAIAVKYVDAQDPLQKVLIRQDIEGDVEAHELANVLNVPNVSMLHKLVEPLNRVLGPPPKPSIE</sequence>
<reference evidence="2 3" key="1">
    <citation type="journal article" date="2021" name="bioRxiv">
        <title>Chromosome-scale and haplotype-resolved genome assembly of a tetraploid potato cultivar.</title>
        <authorList>
            <person name="Sun H."/>
            <person name="Jiao W.-B."/>
            <person name="Krause K."/>
            <person name="Campoy J.A."/>
            <person name="Goel M."/>
            <person name="Folz-Donahue K."/>
            <person name="Kukat C."/>
            <person name="Huettel B."/>
            <person name="Schneeberger K."/>
        </authorList>
    </citation>
    <scope>NUCLEOTIDE SEQUENCE [LARGE SCALE GENOMIC DNA]</scope>
    <source>
        <strain evidence="2">SolTubOtavaFocal</strain>
        <tissue evidence="2">Leaves</tissue>
    </source>
</reference>
<evidence type="ECO:0000313" key="3">
    <source>
        <dbReference type="Proteomes" id="UP000826656"/>
    </source>
</evidence>
<accession>A0ABQ7VKY2</accession>
<dbReference type="Pfam" id="PF03732">
    <property type="entry name" value="Retrotrans_gag"/>
    <property type="match status" value="1"/>
</dbReference>
<name>A0ABQ7VKY2_SOLTU</name>
<feature type="domain" description="Retrotransposon gag" evidence="1">
    <location>
        <begin position="38"/>
        <end position="105"/>
    </location>
</feature>
<proteinExistence type="predicted"/>
<gene>
    <name evidence="2" type="ORF">KY290_013039</name>
</gene>
<dbReference type="PANTHER" id="PTHR33067">
    <property type="entry name" value="RNA-DIRECTED DNA POLYMERASE-RELATED"/>
    <property type="match status" value="1"/>
</dbReference>
<evidence type="ECO:0000313" key="2">
    <source>
        <dbReference type="EMBL" id="KAH0769058.1"/>
    </source>
</evidence>
<dbReference type="InterPro" id="IPR005162">
    <property type="entry name" value="Retrotrans_gag_dom"/>
</dbReference>
<keyword evidence="3" id="KW-1185">Reference proteome</keyword>